<keyword evidence="3" id="KW-1185">Reference proteome</keyword>
<gene>
    <name evidence="2" type="ORF">OD355_04185</name>
</gene>
<dbReference type="Proteomes" id="UP001209317">
    <property type="component" value="Unassembled WGS sequence"/>
</dbReference>
<evidence type="ECO:0000313" key="2">
    <source>
        <dbReference type="EMBL" id="MCU7693713.1"/>
    </source>
</evidence>
<reference evidence="2" key="1">
    <citation type="submission" date="2022-10" db="EMBL/GenBank/DDBJ databases">
        <authorList>
            <person name="Kim H.S."/>
            <person name="Kim J.-S."/>
            <person name="Suh M.K."/>
            <person name="Eom M.K."/>
            <person name="Lee J.-S."/>
        </authorList>
    </citation>
    <scope>NUCLEOTIDE SEQUENCE</scope>
    <source>
        <strain evidence="2">LIP-5</strain>
    </source>
</reference>
<dbReference type="EMBL" id="JAOTPL010000004">
    <property type="protein sequence ID" value="MCU7693713.1"/>
    <property type="molecule type" value="Genomic_DNA"/>
</dbReference>
<protein>
    <recommendedName>
        <fullName evidence="4">Lipoprotein</fullName>
    </recommendedName>
</protein>
<dbReference type="PROSITE" id="PS51257">
    <property type="entry name" value="PROKAR_LIPOPROTEIN"/>
    <property type="match status" value="1"/>
</dbReference>
<sequence>MKKLFLVLAIGATFAACNTSTTNDTADSVANVQTEAVADSADAMVDSVNAATDATLDSAKQVAEAVKDSVKAAH</sequence>
<evidence type="ECO:0000313" key="3">
    <source>
        <dbReference type="Proteomes" id="UP001209317"/>
    </source>
</evidence>
<feature type="signal peptide" evidence="1">
    <location>
        <begin position="1"/>
        <end position="15"/>
    </location>
</feature>
<evidence type="ECO:0008006" key="4">
    <source>
        <dbReference type="Google" id="ProtNLM"/>
    </source>
</evidence>
<organism evidence="2 3">
    <name type="scientific">Haoranjiania flava</name>
    <dbReference type="NCBI Taxonomy" id="1856322"/>
    <lineage>
        <taxon>Bacteria</taxon>
        <taxon>Pseudomonadati</taxon>
        <taxon>Bacteroidota</taxon>
        <taxon>Chitinophagia</taxon>
        <taxon>Chitinophagales</taxon>
        <taxon>Chitinophagaceae</taxon>
        <taxon>Haoranjiania</taxon>
    </lineage>
</organism>
<dbReference type="AlphaFoldDB" id="A0AAE3IM76"/>
<feature type="chain" id="PRO_5041964714" description="Lipoprotein" evidence="1">
    <location>
        <begin position="16"/>
        <end position="74"/>
    </location>
</feature>
<evidence type="ECO:0000256" key="1">
    <source>
        <dbReference type="SAM" id="SignalP"/>
    </source>
</evidence>
<accession>A0AAE3IM76</accession>
<name>A0AAE3IM76_9BACT</name>
<dbReference type="RefSeq" id="WP_263037200.1">
    <property type="nucleotide sequence ID" value="NZ_JAOTPL010000004.1"/>
</dbReference>
<comment type="caution">
    <text evidence="2">The sequence shown here is derived from an EMBL/GenBank/DDBJ whole genome shotgun (WGS) entry which is preliminary data.</text>
</comment>
<keyword evidence="1" id="KW-0732">Signal</keyword>
<proteinExistence type="predicted"/>